<evidence type="ECO:0000313" key="3">
    <source>
        <dbReference type="Proteomes" id="UP000011717"/>
    </source>
</evidence>
<organism evidence="2 3">
    <name type="scientific">Pacificimonas flava</name>
    <dbReference type="NCBI Taxonomy" id="1234595"/>
    <lineage>
        <taxon>Bacteria</taxon>
        <taxon>Pseudomonadati</taxon>
        <taxon>Pseudomonadota</taxon>
        <taxon>Alphaproteobacteria</taxon>
        <taxon>Sphingomonadales</taxon>
        <taxon>Sphingosinicellaceae</taxon>
        <taxon>Pacificimonas</taxon>
    </lineage>
</organism>
<dbReference type="EMBL" id="AMRV01000004">
    <property type="protein sequence ID" value="EMD83109.1"/>
    <property type="molecule type" value="Genomic_DNA"/>
</dbReference>
<dbReference type="InterPro" id="IPR011990">
    <property type="entry name" value="TPR-like_helical_dom_sf"/>
</dbReference>
<feature type="chain" id="PRO_5004025733" description="TPR repeat protein" evidence="1">
    <location>
        <begin position="25"/>
        <end position="128"/>
    </location>
</feature>
<protein>
    <recommendedName>
        <fullName evidence="4">TPR repeat protein</fullName>
    </recommendedName>
</protein>
<keyword evidence="1" id="KW-0732">Signal</keyword>
<dbReference type="Gene3D" id="1.25.40.10">
    <property type="entry name" value="Tetratricopeptide repeat domain"/>
    <property type="match status" value="1"/>
</dbReference>
<evidence type="ECO:0008006" key="4">
    <source>
        <dbReference type="Google" id="ProtNLM"/>
    </source>
</evidence>
<reference evidence="2 3" key="1">
    <citation type="journal article" date="2013" name="Genome Announc.">
        <title>Draft Genome Sequence of Strain JLT2015T, Belonging to the Family Sphingomonadaceae of the Alphaproteobacteria.</title>
        <authorList>
            <person name="Tang K."/>
            <person name="Liu K."/>
            <person name="Li S."/>
            <person name="Jiao N."/>
        </authorList>
    </citation>
    <scope>NUCLEOTIDE SEQUENCE [LARGE SCALE GENOMIC DNA]</scope>
    <source>
        <strain evidence="2 3">JLT2015</strain>
    </source>
</reference>
<gene>
    <name evidence="2" type="ORF">C725_1707</name>
</gene>
<evidence type="ECO:0000313" key="2">
    <source>
        <dbReference type="EMBL" id="EMD83109.1"/>
    </source>
</evidence>
<proteinExistence type="predicted"/>
<dbReference type="Proteomes" id="UP000011717">
    <property type="component" value="Unassembled WGS sequence"/>
</dbReference>
<evidence type="ECO:0000256" key="1">
    <source>
        <dbReference type="SAM" id="SignalP"/>
    </source>
</evidence>
<accession>M2T987</accession>
<feature type="signal peptide" evidence="1">
    <location>
        <begin position="1"/>
        <end position="24"/>
    </location>
</feature>
<keyword evidence="3" id="KW-1185">Reference proteome</keyword>
<sequence>MGLPVLLIAAPVAAQQMTATPAAAQPTTKSEIGYQAGSLGFKEMMRGDWKQAEAALTASADVLGNDSARLLQLAEIYRQTGRELAAQGLYEQVLDGDDKTLVLGDGRVVTAHNIASTRLSTVQQASLD</sequence>
<comment type="caution">
    <text evidence="2">The sequence shown here is derived from an EMBL/GenBank/DDBJ whole genome shotgun (WGS) entry which is preliminary data.</text>
</comment>
<name>M2T987_9SPHN</name>
<dbReference type="SUPFAM" id="SSF48452">
    <property type="entry name" value="TPR-like"/>
    <property type="match status" value="1"/>
</dbReference>
<dbReference type="AlphaFoldDB" id="M2T987"/>